<proteinExistence type="predicted"/>
<dbReference type="AlphaFoldDB" id="A0AAT9HZV7"/>
<reference evidence="2" key="1">
    <citation type="submission" date="2024-06" db="EMBL/GenBank/DDBJ databases">
        <authorList>
            <consortium name="consrtm"/>
            <person name="Uemura M."/>
            <person name="Terahara T."/>
        </authorList>
    </citation>
    <scope>NUCLEOTIDE SEQUENCE</scope>
    <source>
        <strain evidence="2">KM77-8</strain>
        <plasmid evidence="2">pKM77-8_2</plasmid>
    </source>
</reference>
<reference evidence="2" key="2">
    <citation type="submission" date="2024-07" db="EMBL/GenBank/DDBJ databases">
        <title>Streptomyces haneummycinica sp. nov., a new antibiotic-producing actinobacterium isolated from marine sediment.</title>
        <authorList>
            <person name="Uemura M."/>
            <person name="Hamada M."/>
            <person name="Hirano S."/>
            <person name="Kobayashi K."/>
            <person name="Ohshiro T."/>
            <person name="Kobayashi T."/>
            <person name="Terahara T."/>
        </authorList>
    </citation>
    <scope>NUCLEOTIDE SEQUENCE</scope>
    <source>
        <strain evidence="2">KM77-8</strain>
        <plasmid evidence="2">pKM77-8_2</plasmid>
    </source>
</reference>
<accession>A0AAT9HZV7</accession>
<keyword evidence="2" id="KW-0614">Plasmid</keyword>
<dbReference type="EMBL" id="AP035770">
    <property type="protein sequence ID" value="BFO23185.1"/>
    <property type="molecule type" value="Genomic_DNA"/>
</dbReference>
<feature type="region of interest" description="Disordered" evidence="1">
    <location>
        <begin position="69"/>
        <end position="99"/>
    </location>
</feature>
<evidence type="ECO:0000313" key="2">
    <source>
        <dbReference type="EMBL" id="BFO23185.1"/>
    </source>
</evidence>
<organism evidence="2">
    <name type="scientific">Streptomyces haneummycinicus</name>
    <dbReference type="NCBI Taxonomy" id="3074435"/>
    <lineage>
        <taxon>Bacteria</taxon>
        <taxon>Bacillati</taxon>
        <taxon>Actinomycetota</taxon>
        <taxon>Actinomycetes</taxon>
        <taxon>Kitasatosporales</taxon>
        <taxon>Streptomycetaceae</taxon>
        <taxon>Streptomyces</taxon>
    </lineage>
</organism>
<gene>
    <name evidence="2" type="ORF">SHKM778_95730</name>
</gene>
<protein>
    <submittedName>
        <fullName evidence="2">Uncharacterized protein</fullName>
    </submittedName>
</protein>
<sequence length="120" mass="12140">MAVDEVDEGLEVASGGVVGGIVLQLAPGGEQHEFRVCGAAAALEVAGSEGELGQLVLAAGEGDAVAGGEQAQDLGHGADVGPAQHRGRAGRAPTSVARSWLPVRRRGRWPGSATGWLPRR</sequence>
<evidence type="ECO:0000256" key="1">
    <source>
        <dbReference type="SAM" id="MobiDB-lite"/>
    </source>
</evidence>
<name>A0AAT9HZV7_9ACTN</name>
<geneLocation type="plasmid" evidence="2">
    <name>pKM77-8_2</name>
</geneLocation>